<reference evidence="1" key="1">
    <citation type="submission" date="2023-08" db="EMBL/GenBank/DDBJ databases">
        <title>Nitrogen cycling bacteria in agricultural field soils.</title>
        <authorList>
            <person name="Jang J."/>
        </authorList>
    </citation>
    <scope>NUCLEOTIDE SEQUENCE</scope>
    <source>
        <strain evidence="1">PS3-36</strain>
    </source>
</reference>
<proteinExistence type="predicted"/>
<keyword evidence="2" id="KW-1185">Reference proteome</keyword>
<accession>A0AA90TWS1</accession>
<dbReference type="RefSeq" id="WP_308914712.1">
    <property type="nucleotide sequence ID" value="NZ_JAVGVR010000002.1"/>
</dbReference>
<sequence length="42" mass="4795">MEYAFRQIGIDMSGTAQAQYAQNKASSERSYKTGRLSLFLYI</sequence>
<dbReference type="Proteomes" id="UP001178888">
    <property type="component" value="Unassembled WGS sequence"/>
</dbReference>
<comment type="caution">
    <text evidence="1">The sequence shown here is derived from an EMBL/GenBank/DDBJ whole genome shotgun (WGS) entry which is preliminary data.</text>
</comment>
<evidence type="ECO:0000313" key="1">
    <source>
        <dbReference type="EMBL" id="MDQ6600917.1"/>
    </source>
</evidence>
<protein>
    <submittedName>
        <fullName evidence="1">Uncharacterized protein</fullName>
    </submittedName>
</protein>
<name>A0AA90TWS1_9BACI</name>
<dbReference type="EMBL" id="JAVGVR010000002">
    <property type="protein sequence ID" value="MDQ6600917.1"/>
    <property type="molecule type" value="Genomic_DNA"/>
</dbReference>
<dbReference type="AlphaFoldDB" id="A0AA90TWS1"/>
<gene>
    <name evidence="1" type="ORF">RCG21_32495</name>
</gene>
<organism evidence="1 2">
    <name type="scientific">Bacillus salipaludis</name>
    <dbReference type="NCBI Taxonomy" id="2547811"/>
    <lineage>
        <taxon>Bacteria</taxon>
        <taxon>Bacillati</taxon>
        <taxon>Bacillota</taxon>
        <taxon>Bacilli</taxon>
        <taxon>Bacillales</taxon>
        <taxon>Bacillaceae</taxon>
        <taxon>Bacillus</taxon>
    </lineage>
</organism>
<evidence type="ECO:0000313" key="2">
    <source>
        <dbReference type="Proteomes" id="UP001178888"/>
    </source>
</evidence>